<name>Q46IE8_PROMT</name>
<evidence type="ECO:0000256" key="1">
    <source>
        <dbReference type="PIRSR" id="PIRSR600888-1"/>
    </source>
</evidence>
<comment type="function">
    <text evidence="3">Catalyzes the epimerization of the C3' and C5'positions of dTDP-6-deoxy-D-xylo-4-hexulose, forming dTDP-6-deoxy-L-lyxo-4-hexulose.</text>
</comment>
<dbReference type="SUPFAM" id="SSF51182">
    <property type="entry name" value="RmlC-like cupins"/>
    <property type="match status" value="1"/>
</dbReference>
<gene>
    <name evidence="4" type="ordered locus">PMN2A_1240</name>
</gene>
<dbReference type="PANTHER" id="PTHR21047:SF2">
    <property type="entry name" value="THYMIDINE DIPHOSPHO-4-KETO-RHAMNOSE 3,5-EPIMERASE"/>
    <property type="match status" value="1"/>
</dbReference>
<keyword evidence="5" id="KW-1185">Reference proteome</keyword>
<comment type="pathway">
    <text evidence="3">Carbohydrate biosynthesis; dTDP-L-rhamnose biosynthesis.</text>
</comment>
<comment type="subunit">
    <text evidence="3">Homodimer.</text>
</comment>
<dbReference type="GO" id="GO:0000271">
    <property type="term" value="P:polysaccharide biosynthetic process"/>
    <property type="evidence" value="ECO:0007669"/>
    <property type="project" value="TreeGrafter"/>
</dbReference>
<dbReference type="KEGG" id="pmn:PMN2A_1240"/>
<feature type="active site" description="Proton acceptor" evidence="1">
    <location>
        <position position="72"/>
    </location>
</feature>
<sequence length="196" mass="22609">MNVQSINNSIGELLEGPLVFSPCLFNDERGNFFESWNSQIFDDLLLNHDQGPQIFLQDNQSFSRKGVLRGLHYQITPHVQGKLVRCIAGEIYDVIVDLRMSSKTFKSWGSINLSAQNKKQLWVPVGFAHGFLSLTDCTEVLYKTTDYWDPKCERGISWDDPDIKIIWPENFLHPELSKKDLMLPSFSELKSMDMFE</sequence>
<dbReference type="OrthoDB" id="9800680at2"/>
<dbReference type="GO" id="GO:0019305">
    <property type="term" value="P:dTDP-rhamnose biosynthetic process"/>
    <property type="evidence" value="ECO:0007669"/>
    <property type="project" value="UniProtKB-UniRule"/>
</dbReference>
<dbReference type="RefSeq" id="WP_011295584.1">
    <property type="nucleotide sequence ID" value="NC_007335.2"/>
</dbReference>
<feature type="active site" description="Proton donor" evidence="1">
    <location>
        <position position="142"/>
    </location>
</feature>
<evidence type="ECO:0000256" key="2">
    <source>
        <dbReference type="PIRSR" id="PIRSR600888-3"/>
    </source>
</evidence>
<comment type="catalytic activity">
    <reaction evidence="3">
        <text>dTDP-4-dehydro-6-deoxy-alpha-D-glucose = dTDP-4-dehydro-beta-L-rhamnose</text>
        <dbReference type="Rhea" id="RHEA:16969"/>
        <dbReference type="ChEBI" id="CHEBI:57649"/>
        <dbReference type="ChEBI" id="CHEBI:62830"/>
        <dbReference type="EC" id="5.1.3.13"/>
    </reaction>
</comment>
<dbReference type="UniPathway" id="UPA00124"/>
<dbReference type="STRING" id="59920.PMN2A_1240"/>
<dbReference type="Gene3D" id="2.60.120.10">
    <property type="entry name" value="Jelly Rolls"/>
    <property type="match status" value="1"/>
</dbReference>
<dbReference type="GO" id="GO:0005829">
    <property type="term" value="C:cytosol"/>
    <property type="evidence" value="ECO:0007669"/>
    <property type="project" value="TreeGrafter"/>
</dbReference>
<reference evidence="4 5" key="1">
    <citation type="journal article" date="2007" name="PLoS Genet.">
        <title>Patterns and implications of gene gain and loss in the evolution of Prochlorococcus.</title>
        <authorList>
            <person name="Kettler G.C."/>
            <person name="Martiny A.C."/>
            <person name="Huang K."/>
            <person name="Zucker J."/>
            <person name="Coleman M.L."/>
            <person name="Rodrigue S."/>
            <person name="Chen F."/>
            <person name="Lapidus A."/>
            <person name="Ferriera S."/>
            <person name="Johnson J."/>
            <person name="Steglich C."/>
            <person name="Church G.M."/>
            <person name="Richardson P."/>
            <person name="Chisholm S.W."/>
        </authorList>
    </citation>
    <scope>NUCLEOTIDE SEQUENCE [LARGE SCALE GENOMIC DNA]</scope>
    <source>
        <strain evidence="4 5">NATL2A</strain>
    </source>
</reference>
<dbReference type="HOGENOM" id="CLU_090940_1_1_3"/>
<protein>
    <recommendedName>
        <fullName evidence="3">dTDP-4-dehydrorhamnose 3,5-epimerase</fullName>
        <ecNumber evidence="3">5.1.3.13</ecNumber>
    </recommendedName>
    <alternativeName>
        <fullName evidence="3">Thymidine diphospho-4-keto-rhamnose 3,5-epimerase</fullName>
    </alternativeName>
</protein>
<feature type="site" description="Participates in a stacking interaction with the thymidine ring of dTDP-4-oxo-6-deoxyglucose" evidence="2">
    <location>
        <position position="148"/>
    </location>
</feature>
<dbReference type="InterPro" id="IPR011051">
    <property type="entry name" value="RmlC_Cupin_sf"/>
</dbReference>
<dbReference type="PhylomeDB" id="Q46IE8"/>
<comment type="similarity">
    <text evidence="3">Belongs to the dTDP-4-dehydrorhamnose 3,5-epimerase family.</text>
</comment>
<dbReference type="AlphaFoldDB" id="Q46IE8"/>
<keyword evidence="3 4" id="KW-0413">Isomerase</keyword>
<dbReference type="InterPro" id="IPR000888">
    <property type="entry name" value="RmlC-like"/>
</dbReference>
<accession>Q46IE8</accession>
<dbReference type="InterPro" id="IPR014710">
    <property type="entry name" value="RmlC-like_jellyroll"/>
</dbReference>
<dbReference type="EC" id="5.1.3.13" evidence="3"/>
<dbReference type="NCBIfam" id="TIGR01221">
    <property type="entry name" value="rmlC"/>
    <property type="match status" value="1"/>
</dbReference>
<dbReference type="Proteomes" id="UP000002535">
    <property type="component" value="Chromosome"/>
</dbReference>
<dbReference type="Pfam" id="PF00908">
    <property type="entry name" value="dTDP_sugar_isom"/>
    <property type="match status" value="1"/>
</dbReference>
<proteinExistence type="inferred from homology"/>
<dbReference type="PANTHER" id="PTHR21047">
    <property type="entry name" value="DTDP-6-DEOXY-D-GLUCOSE-3,5 EPIMERASE"/>
    <property type="match status" value="1"/>
</dbReference>
<dbReference type="GO" id="GO:0008830">
    <property type="term" value="F:dTDP-4-dehydrorhamnose 3,5-epimerase activity"/>
    <property type="evidence" value="ECO:0007669"/>
    <property type="project" value="UniProtKB-UniRule"/>
</dbReference>
<evidence type="ECO:0000313" key="5">
    <source>
        <dbReference type="Proteomes" id="UP000002535"/>
    </source>
</evidence>
<organism evidence="4 5">
    <name type="scientific">Prochlorococcus marinus (strain NATL2A)</name>
    <dbReference type="NCBI Taxonomy" id="59920"/>
    <lineage>
        <taxon>Bacteria</taxon>
        <taxon>Bacillati</taxon>
        <taxon>Cyanobacteriota</taxon>
        <taxon>Cyanophyceae</taxon>
        <taxon>Synechococcales</taxon>
        <taxon>Prochlorococcaceae</taxon>
        <taxon>Prochlorococcus</taxon>
    </lineage>
</organism>
<dbReference type="CDD" id="cd00438">
    <property type="entry name" value="cupin_RmlC"/>
    <property type="match status" value="1"/>
</dbReference>
<dbReference type="EMBL" id="CP000095">
    <property type="protein sequence ID" value="AAZ58730.1"/>
    <property type="molecule type" value="Genomic_DNA"/>
</dbReference>
<evidence type="ECO:0000313" key="4">
    <source>
        <dbReference type="EMBL" id="AAZ58730.1"/>
    </source>
</evidence>
<evidence type="ECO:0000256" key="3">
    <source>
        <dbReference type="RuleBase" id="RU364069"/>
    </source>
</evidence>